<protein>
    <submittedName>
        <fullName evidence="4">Uncharacterized protein</fullName>
    </submittedName>
</protein>
<feature type="chain" id="PRO_5038745245" evidence="3">
    <location>
        <begin position="24"/>
        <end position="361"/>
    </location>
</feature>
<sequence length="361" mass="38193">MKRTGKAIKCLTALLLSALLAGAMFPGGPAAQSIAAEQESEAEARPGTENGEDTGMQTADTDTPDISEDGNVPDEEDGAAAEEQEVQDEQAGTEQETGGIPDEGNGAEQEDQETQENDQKPGGENPDQNVEEPGISDESDAVMPGEGEIPEYPQGFSMTDPATGICAEAEEGVIPAGSFLVVTPLESGENYEMLEILLSASLNQFRIYDISFYNMVSGLVEPNGNVRITVPVPEGYDTERLGVFHISTDGQKTEIPFAVEAGNVVFETDHFSLFAVAERKESIELPQSLPLTDKIEKVELTRRNAGMDTGLTYDGKISASEKLKSPATGDDSHAGVWAAAAGIAAVAAAAVIVIWIKKGRK</sequence>
<organism evidence="4 5">
    <name type="scientific">Candidatus Mediterraneibacter stercoravium</name>
    <dbReference type="NCBI Taxonomy" id="2838685"/>
    <lineage>
        <taxon>Bacteria</taxon>
        <taxon>Bacillati</taxon>
        <taxon>Bacillota</taxon>
        <taxon>Clostridia</taxon>
        <taxon>Lachnospirales</taxon>
        <taxon>Lachnospiraceae</taxon>
        <taxon>Mediterraneibacter</taxon>
    </lineage>
</organism>
<feature type="region of interest" description="Disordered" evidence="1">
    <location>
        <begin position="26"/>
        <end position="160"/>
    </location>
</feature>
<dbReference type="EMBL" id="DXAY01000170">
    <property type="protein sequence ID" value="HIZ75018.1"/>
    <property type="molecule type" value="Genomic_DNA"/>
</dbReference>
<feature type="signal peptide" evidence="3">
    <location>
        <begin position="1"/>
        <end position="23"/>
    </location>
</feature>
<keyword evidence="3" id="KW-0732">Signal</keyword>
<evidence type="ECO:0000313" key="5">
    <source>
        <dbReference type="Proteomes" id="UP000824116"/>
    </source>
</evidence>
<gene>
    <name evidence="4" type="ORF">H9723_07235</name>
</gene>
<feature type="transmembrane region" description="Helical" evidence="2">
    <location>
        <begin position="334"/>
        <end position="356"/>
    </location>
</feature>
<comment type="caution">
    <text evidence="4">The sequence shown here is derived from an EMBL/GenBank/DDBJ whole genome shotgun (WGS) entry which is preliminary data.</text>
</comment>
<keyword evidence="2" id="KW-1133">Transmembrane helix</keyword>
<evidence type="ECO:0000256" key="3">
    <source>
        <dbReference type="SAM" id="SignalP"/>
    </source>
</evidence>
<evidence type="ECO:0000256" key="2">
    <source>
        <dbReference type="SAM" id="Phobius"/>
    </source>
</evidence>
<reference evidence="4" key="1">
    <citation type="journal article" date="2021" name="PeerJ">
        <title>Extensive microbial diversity within the chicken gut microbiome revealed by metagenomics and culture.</title>
        <authorList>
            <person name="Gilroy R."/>
            <person name="Ravi A."/>
            <person name="Getino M."/>
            <person name="Pursley I."/>
            <person name="Horton D.L."/>
            <person name="Alikhan N.F."/>
            <person name="Baker D."/>
            <person name="Gharbi K."/>
            <person name="Hall N."/>
            <person name="Watson M."/>
            <person name="Adriaenssens E.M."/>
            <person name="Foster-Nyarko E."/>
            <person name="Jarju S."/>
            <person name="Secka A."/>
            <person name="Antonio M."/>
            <person name="Oren A."/>
            <person name="Chaudhuri R.R."/>
            <person name="La Ragione R."/>
            <person name="Hildebrand F."/>
            <person name="Pallen M.J."/>
        </authorList>
    </citation>
    <scope>NUCLEOTIDE SEQUENCE</scope>
    <source>
        <strain evidence="4">CHK196-3914</strain>
    </source>
</reference>
<dbReference type="Proteomes" id="UP000824116">
    <property type="component" value="Unassembled WGS sequence"/>
</dbReference>
<dbReference type="AlphaFoldDB" id="A0A9D2G9C1"/>
<feature type="compositionally biased region" description="Acidic residues" evidence="1">
    <location>
        <begin position="62"/>
        <end position="88"/>
    </location>
</feature>
<reference evidence="4" key="2">
    <citation type="submission" date="2021-04" db="EMBL/GenBank/DDBJ databases">
        <authorList>
            <person name="Gilroy R."/>
        </authorList>
    </citation>
    <scope>NUCLEOTIDE SEQUENCE</scope>
    <source>
        <strain evidence="4">CHK196-3914</strain>
    </source>
</reference>
<name>A0A9D2G9C1_9FIRM</name>
<keyword evidence="2" id="KW-0472">Membrane</keyword>
<proteinExistence type="predicted"/>
<accession>A0A9D2G9C1</accession>
<keyword evidence="2" id="KW-0812">Transmembrane</keyword>
<evidence type="ECO:0000256" key="1">
    <source>
        <dbReference type="SAM" id="MobiDB-lite"/>
    </source>
</evidence>
<evidence type="ECO:0000313" key="4">
    <source>
        <dbReference type="EMBL" id="HIZ75018.1"/>
    </source>
</evidence>